<sequence length="341" mass="37189">MQLRPTRSAMSSRAFMEELCNDAGGYGRFLRLLAVHHLCWWVAITVVPAVFLDHHRCEASMPYWAWGLYAATVLAMLTMAILMELAMLQRLGLLQASQLRSFWQERRWWLPLASTVLWKLDSYTDVAFVIIARDCGSSLWWASLATIIFGVVFCQMIFNTCFACSDCDGELPASFGFVLLDFKLINTAIRAVVPFDPDASDLPVAKPVTLRSSGNLVSLEKAVGDIAQVCIQSLFLMSASAPHGFVIFSVAVGAANCCLLVTAVVQDAVSEEWAVQAQNLQQGTLLAPGSEDPDLEDAQEGPASEMPTMQEMPSGPAPTSLGLSALSAFDRPSKGDDIELL</sequence>
<keyword evidence="2" id="KW-0812">Transmembrane</keyword>
<dbReference type="Proteomes" id="UP000604046">
    <property type="component" value="Unassembled WGS sequence"/>
</dbReference>
<evidence type="ECO:0000313" key="3">
    <source>
        <dbReference type="EMBL" id="CAE7029767.1"/>
    </source>
</evidence>
<evidence type="ECO:0000313" key="4">
    <source>
        <dbReference type="Proteomes" id="UP000604046"/>
    </source>
</evidence>
<feature type="transmembrane region" description="Helical" evidence="2">
    <location>
        <begin position="63"/>
        <end position="88"/>
    </location>
</feature>
<organism evidence="3 4">
    <name type="scientific">Symbiodinium natans</name>
    <dbReference type="NCBI Taxonomy" id="878477"/>
    <lineage>
        <taxon>Eukaryota</taxon>
        <taxon>Sar</taxon>
        <taxon>Alveolata</taxon>
        <taxon>Dinophyceae</taxon>
        <taxon>Suessiales</taxon>
        <taxon>Symbiodiniaceae</taxon>
        <taxon>Symbiodinium</taxon>
    </lineage>
</organism>
<feature type="region of interest" description="Disordered" evidence="1">
    <location>
        <begin position="285"/>
        <end position="341"/>
    </location>
</feature>
<feature type="transmembrane region" description="Helical" evidence="2">
    <location>
        <begin position="29"/>
        <end position="51"/>
    </location>
</feature>
<reference evidence="3" key="1">
    <citation type="submission" date="2021-02" db="EMBL/GenBank/DDBJ databases">
        <authorList>
            <person name="Dougan E. K."/>
            <person name="Rhodes N."/>
            <person name="Thang M."/>
            <person name="Chan C."/>
        </authorList>
    </citation>
    <scope>NUCLEOTIDE SEQUENCE</scope>
</reference>
<feature type="compositionally biased region" description="Basic and acidic residues" evidence="1">
    <location>
        <begin position="331"/>
        <end position="341"/>
    </location>
</feature>
<evidence type="ECO:0000256" key="2">
    <source>
        <dbReference type="SAM" id="Phobius"/>
    </source>
</evidence>
<gene>
    <name evidence="3" type="ORF">SNAT2548_LOCUS3580</name>
</gene>
<dbReference type="OrthoDB" id="409021at2759"/>
<keyword evidence="4" id="KW-1185">Reference proteome</keyword>
<proteinExistence type="predicted"/>
<dbReference type="EMBL" id="CAJNDS010000221">
    <property type="protein sequence ID" value="CAE7029767.1"/>
    <property type="molecule type" value="Genomic_DNA"/>
</dbReference>
<name>A0A812IC39_9DINO</name>
<keyword evidence="2" id="KW-0472">Membrane</keyword>
<keyword evidence="2" id="KW-1133">Transmembrane helix</keyword>
<evidence type="ECO:0000256" key="1">
    <source>
        <dbReference type="SAM" id="MobiDB-lite"/>
    </source>
</evidence>
<dbReference type="AlphaFoldDB" id="A0A812IC39"/>
<protein>
    <submittedName>
        <fullName evidence="3">Uncharacterized protein</fullName>
    </submittedName>
</protein>
<accession>A0A812IC39</accession>
<feature type="transmembrane region" description="Helical" evidence="2">
    <location>
        <begin position="139"/>
        <end position="158"/>
    </location>
</feature>
<comment type="caution">
    <text evidence="3">The sequence shown here is derived from an EMBL/GenBank/DDBJ whole genome shotgun (WGS) entry which is preliminary data.</text>
</comment>